<comment type="caution">
    <text evidence="8">The sequence shown here is derived from an EMBL/GenBank/DDBJ whole genome shotgun (WGS) entry which is preliminary data.</text>
</comment>
<evidence type="ECO:0000259" key="6">
    <source>
        <dbReference type="PROSITE" id="PS50043"/>
    </source>
</evidence>
<keyword evidence="2" id="KW-0805">Transcription regulation</keyword>
<evidence type="ECO:0000256" key="1">
    <source>
        <dbReference type="ARBA" id="ARBA00022553"/>
    </source>
</evidence>
<dbReference type="EMBL" id="JBDZYD010000009">
    <property type="protein sequence ID" value="MEQ0562233.1"/>
    <property type="molecule type" value="Genomic_DNA"/>
</dbReference>
<dbReference type="SMART" id="SM00421">
    <property type="entry name" value="HTH_LUXR"/>
    <property type="match status" value="1"/>
</dbReference>
<dbReference type="SMART" id="SM00448">
    <property type="entry name" value="REC"/>
    <property type="match status" value="1"/>
</dbReference>
<evidence type="ECO:0000259" key="7">
    <source>
        <dbReference type="PROSITE" id="PS50110"/>
    </source>
</evidence>
<proteinExistence type="predicted"/>
<evidence type="ECO:0000256" key="2">
    <source>
        <dbReference type="ARBA" id="ARBA00023015"/>
    </source>
</evidence>
<dbReference type="PROSITE" id="PS00622">
    <property type="entry name" value="HTH_LUXR_1"/>
    <property type="match status" value="1"/>
</dbReference>
<evidence type="ECO:0000256" key="5">
    <source>
        <dbReference type="PROSITE-ProRule" id="PRU00169"/>
    </source>
</evidence>
<sequence length="220" mass="23090">MGAGTDAISIVVIDDQQLSRQGMVELLSAEPGIDVVGDGVLGQAEALAVRLRPDIVLLDGEVGDGHVVNGVGGLARAAPAAKLVTVIEHDDPRFVGTLISAGAHAYVLRNATRDELLVTLRAVHRDSGHVVVSVSRAQWQGMNGTNERILSHREREVIILVAAGMKNAEIASSLFISEGTVKRHLTNVYNKLGVASRMAAVKKAAALGIVSFGDSAPPDR</sequence>
<dbReference type="CDD" id="cd06170">
    <property type="entry name" value="LuxR_C_like"/>
    <property type="match status" value="1"/>
</dbReference>
<reference evidence="8 9" key="1">
    <citation type="submission" date="2024-05" db="EMBL/GenBank/DDBJ databases">
        <authorList>
            <person name="Zhao H."/>
            <person name="Xu Y."/>
            <person name="Lin S."/>
            <person name="Spain J.C."/>
            <person name="Zhou N.-Y."/>
        </authorList>
    </citation>
    <scope>NUCLEOTIDE SEQUENCE [LARGE SCALE GENOMIC DNA]</scope>
    <source>
        <strain evidence="8 9">NEAU-NG30</strain>
    </source>
</reference>
<evidence type="ECO:0000256" key="3">
    <source>
        <dbReference type="ARBA" id="ARBA00023125"/>
    </source>
</evidence>
<dbReference type="InterPro" id="IPR058245">
    <property type="entry name" value="NreC/VraR/RcsB-like_REC"/>
</dbReference>
<feature type="domain" description="Response regulatory" evidence="7">
    <location>
        <begin position="9"/>
        <end position="124"/>
    </location>
</feature>
<dbReference type="PROSITE" id="PS50043">
    <property type="entry name" value="HTH_LUXR_2"/>
    <property type="match status" value="1"/>
</dbReference>
<keyword evidence="1 5" id="KW-0597">Phosphoprotein</keyword>
<dbReference type="SUPFAM" id="SSF52172">
    <property type="entry name" value="CheY-like"/>
    <property type="match status" value="1"/>
</dbReference>
<dbReference type="CDD" id="cd17535">
    <property type="entry name" value="REC_NarL-like"/>
    <property type="match status" value="1"/>
</dbReference>
<evidence type="ECO:0000313" key="8">
    <source>
        <dbReference type="EMBL" id="MEQ0562233.1"/>
    </source>
</evidence>
<dbReference type="InterPro" id="IPR001789">
    <property type="entry name" value="Sig_transdc_resp-reg_receiver"/>
</dbReference>
<dbReference type="PRINTS" id="PR00038">
    <property type="entry name" value="HTHLUXR"/>
</dbReference>
<dbReference type="InterPro" id="IPR000792">
    <property type="entry name" value="Tscrpt_reg_LuxR_C"/>
</dbReference>
<dbReference type="InterPro" id="IPR011006">
    <property type="entry name" value="CheY-like_superfamily"/>
</dbReference>
<keyword evidence="3" id="KW-0238">DNA-binding</keyword>
<organism evidence="8 9">
    <name type="scientific">Amycolatopsis melonis</name>
    <dbReference type="NCBI Taxonomy" id="3156488"/>
    <lineage>
        <taxon>Bacteria</taxon>
        <taxon>Bacillati</taxon>
        <taxon>Actinomycetota</taxon>
        <taxon>Actinomycetes</taxon>
        <taxon>Pseudonocardiales</taxon>
        <taxon>Pseudonocardiaceae</taxon>
        <taxon>Amycolatopsis</taxon>
    </lineage>
</organism>
<keyword evidence="4" id="KW-0804">Transcription</keyword>
<dbReference type="Pfam" id="PF00196">
    <property type="entry name" value="GerE"/>
    <property type="match status" value="1"/>
</dbReference>
<dbReference type="RefSeq" id="WP_348953696.1">
    <property type="nucleotide sequence ID" value="NZ_JBDZYD010000009.1"/>
</dbReference>
<dbReference type="Gene3D" id="3.40.50.2300">
    <property type="match status" value="1"/>
</dbReference>
<keyword evidence="9" id="KW-1185">Reference proteome</keyword>
<dbReference type="PROSITE" id="PS50110">
    <property type="entry name" value="RESPONSE_REGULATORY"/>
    <property type="match status" value="1"/>
</dbReference>
<gene>
    <name evidence="8" type="ORF">ABJI51_24385</name>
</gene>
<dbReference type="PANTHER" id="PTHR43214:SF24">
    <property type="entry name" value="TRANSCRIPTIONAL REGULATORY PROTEIN NARL-RELATED"/>
    <property type="match status" value="1"/>
</dbReference>
<dbReference type="Proteomes" id="UP001440984">
    <property type="component" value="Unassembled WGS sequence"/>
</dbReference>
<feature type="domain" description="HTH luxR-type" evidence="6">
    <location>
        <begin position="143"/>
        <end position="208"/>
    </location>
</feature>
<accession>A0ABV0LIV3</accession>
<name>A0ABV0LIV3_9PSEU</name>
<dbReference type="InterPro" id="IPR039420">
    <property type="entry name" value="WalR-like"/>
</dbReference>
<dbReference type="Pfam" id="PF00072">
    <property type="entry name" value="Response_reg"/>
    <property type="match status" value="1"/>
</dbReference>
<evidence type="ECO:0000256" key="4">
    <source>
        <dbReference type="ARBA" id="ARBA00023163"/>
    </source>
</evidence>
<dbReference type="InterPro" id="IPR016032">
    <property type="entry name" value="Sig_transdc_resp-reg_C-effctor"/>
</dbReference>
<dbReference type="PANTHER" id="PTHR43214">
    <property type="entry name" value="TWO-COMPONENT RESPONSE REGULATOR"/>
    <property type="match status" value="1"/>
</dbReference>
<evidence type="ECO:0000313" key="9">
    <source>
        <dbReference type="Proteomes" id="UP001440984"/>
    </source>
</evidence>
<protein>
    <submittedName>
        <fullName evidence="8">Response regulator transcription factor</fullName>
    </submittedName>
</protein>
<feature type="modified residue" description="4-aspartylphosphate" evidence="5">
    <location>
        <position position="59"/>
    </location>
</feature>
<dbReference type="SUPFAM" id="SSF46894">
    <property type="entry name" value="C-terminal effector domain of the bipartite response regulators"/>
    <property type="match status" value="1"/>
</dbReference>